<evidence type="ECO:0000313" key="6">
    <source>
        <dbReference type="Proteomes" id="UP000199263"/>
    </source>
</evidence>
<dbReference type="RefSeq" id="WP_090088265.1">
    <property type="nucleotide sequence ID" value="NZ_FOMG01000002.1"/>
</dbReference>
<dbReference type="Gene3D" id="1.10.10.10">
    <property type="entry name" value="Winged helix-like DNA-binding domain superfamily/Winged helix DNA-binding domain"/>
    <property type="match status" value="1"/>
</dbReference>
<keyword evidence="1" id="KW-0805">Transcription regulation</keyword>
<accession>A0A1I1HZ92</accession>
<evidence type="ECO:0000313" key="5">
    <source>
        <dbReference type="EMBL" id="SFC28892.1"/>
    </source>
</evidence>
<name>A0A1I1HZ92_9CLOT</name>
<feature type="domain" description="HTH marR-type" evidence="4">
    <location>
        <begin position="4"/>
        <end position="139"/>
    </location>
</feature>
<dbReference type="STRING" id="119641.SAMN05421842_10254"/>
<evidence type="ECO:0000259" key="4">
    <source>
        <dbReference type="PROSITE" id="PS50995"/>
    </source>
</evidence>
<evidence type="ECO:0000256" key="3">
    <source>
        <dbReference type="ARBA" id="ARBA00023163"/>
    </source>
</evidence>
<sequence length="142" mass="16618">MNNNNDVGRRISILSNQIRRQFDNTTSVNGVTGVQRKVLHFILAQSQEIDIFQKDIEEEFNLRRSSATGVLQLMEQNNLIRRESVSYDARLKKIIITEKAMQMKGQVLQEIHLLEEKLKRNISDKDLELFFKVINQMSKNLE</sequence>
<evidence type="ECO:0000256" key="1">
    <source>
        <dbReference type="ARBA" id="ARBA00023015"/>
    </source>
</evidence>
<dbReference type="PROSITE" id="PS50995">
    <property type="entry name" value="HTH_MARR_2"/>
    <property type="match status" value="1"/>
</dbReference>
<dbReference type="InterPro" id="IPR036388">
    <property type="entry name" value="WH-like_DNA-bd_sf"/>
</dbReference>
<evidence type="ECO:0000256" key="2">
    <source>
        <dbReference type="ARBA" id="ARBA00023125"/>
    </source>
</evidence>
<dbReference type="Proteomes" id="UP000199263">
    <property type="component" value="Unassembled WGS sequence"/>
</dbReference>
<dbReference type="EMBL" id="FOMG01000002">
    <property type="protein sequence ID" value="SFC28892.1"/>
    <property type="molecule type" value="Genomic_DNA"/>
</dbReference>
<keyword evidence="6" id="KW-1185">Reference proteome</keyword>
<organism evidence="5 6">
    <name type="scientific">Clostridium uliginosum</name>
    <dbReference type="NCBI Taxonomy" id="119641"/>
    <lineage>
        <taxon>Bacteria</taxon>
        <taxon>Bacillati</taxon>
        <taxon>Bacillota</taxon>
        <taxon>Clostridia</taxon>
        <taxon>Eubacteriales</taxon>
        <taxon>Clostridiaceae</taxon>
        <taxon>Clostridium</taxon>
    </lineage>
</organism>
<dbReference type="GO" id="GO:0003700">
    <property type="term" value="F:DNA-binding transcription factor activity"/>
    <property type="evidence" value="ECO:0007669"/>
    <property type="project" value="InterPro"/>
</dbReference>
<dbReference type="SMART" id="SM00347">
    <property type="entry name" value="HTH_MARR"/>
    <property type="match status" value="1"/>
</dbReference>
<dbReference type="GO" id="GO:0003677">
    <property type="term" value="F:DNA binding"/>
    <property type="evidence" value="ECO:0007669"/>
    <property type="project" value="UniProtKB-KW"/>
</dbReference>
<dbReference type="AlphaFoldDB" id="A0A1I1HZ92"/>
<dbReference type="PANTHER" id="PTHR42756:SF1">
    <property type="entry name" value="TRANSCRIPTIONAL REPRESSOR OF EMRAB OPERON"/>
    <property type="match status" value="1"/>
</dbReference>
<reference evidence="5 6" key="1">
    <citation type="submission" date="2016-10" db="EMBL/GenBank/DDBJ databases">
        <authorList>
            <person name="de Groot N.N."/>
        </authorList>
    </citation>
    <scope>NUCLEOTIDE SEQUENCE [LARGE SCALE GENOMIC DNA]</scope>
    <source>
        <strain evidence="5 6">DSM 12992</strain>
    </source>
</reference>
<keyword evidence="3" id="KW-0804">Transcription</keyword>
<dbReference type="InterPro" id="IPR036390">
    <property type="entry name" value="WH_DNA-bd_sf"/>
</dbReference>
<gene>
    <name evidence="5" type="ORF">SAMN05421842_10254</name>
</gene>
<keyword evidence="2 5" id="KW-0238">DNA-binding</keyword>
<dbReference type="SUPFAM" id="SSF46785">
    <property type="entry name" value="Winged helix' DNA-binding domain"/>
    <property type="match status" value="1"/>
</dbReference>
<protein>
    <submittedName>
        <fullName evidence="5">DNA-binding transcriptional regulator, MarR family</fullName>
    </submittedName>
</protein>
<dbReference type="OrthoDB" id="384891at2"/>
<dbReference type="InterPro" id="IPR000835">
    <property type="entry name" value="HTH_MarR-typ"/>
</dbReference>
<proteinExistence type="predicted"/>
<dbReference type="Pfam" id="PF12802">
    <property type="entry name" value="MarR_2"/>
    <property type="match status" value="1"/>
</dbReference>
<dbReference type="PRINTS" id="PR00598">
    <property type="entry name" value="HTHMARR"/>
</dbReference>
<dbReference type="PANTHER" id="PTHR42756">
    <property type="entry name" value="TRANSCRIPTIONAL REGULATOR, MARR"/>
    <property type="match status" value="1"/>
</dbReference>